<dbReference type="Proteomes" id="UP000183898">
    <property type="component" value="Unassembled WGS sequence"/>
</dbReference>
<proteinExistence type="predicted"/>
<accession>A0A1H8KS76</accession>
<dbReference type="AlphaFoldDB" id="A0A1H8KS76"/>
<evidence type="ECO:0000313" key="1">
    <source>
        <dbReference type="EMBL" id="SEN95476.1"/>
    </source>
</evidence>
<protein>
    <submittedName>
        <fullName evidence="1">Uncharacterized protein</fullName>
    </submittedName>
</protein>
<dbReference type="RefSeq" id="WP_139176873.1">
    <property type="nucleotide sequence ID" value="NZ_FOCT01000009.1"/>
</dbReference>
<sequence length="76" mass="8447">MAKYVPYVRTEQGYIERSSYAIFNSPDSSSSSCLAPYIHEEQLVGWPESKVYWATKVGPSVGLAPLDLCPDYIAGR</sequence>
<organism evidence="1 2">
    <name type="scientific">Nitrosospira multiformis</name>
    <dbReference type="NCBI Taxonomy" id="1231"/>
    <lineage>
        <taxon>Bacteria</taxon>
        <taxon>Pseudomonadati</taxon>
        <taxon>Pseudomonadota</taxon>
        <taxon>Betaproteobacteria</taxon>
        <taxon>Nitrosomonadales</taxon>
        <taxon>Nitrosomonadaceae</taxon>
        <taxon>Nitrosospira</taxon>
    </lineage>
</organism>
<reference evidence="1 2" key="1">
    <citation type="submission" date="2016-10" db="EMBL/GenBank/DDBJ databases">
        <authorList>
            <person name="de Groot N.N."/>
        </authorList>
    </citation>
    <scope>NUCLEOTIDE SEQUENCE [LARGE SCALE GENOMIC DNA]</scope>
    <source>
        <strain evidence="1 2">Nl18</strain>
    </source>
</reference>
<evidence type="ECO:0000313" key="2">
    <source>
        <dbReference type="Proteomes" id="UP000183898"/>
    </source>
</evidence>
<name>A0A1H8KS76_9PROT</name>
<gene>
    <name evidence="1" type="ORF">SAMN05216404_10921</name>
</gene>
<dbReference type="EMBL" id="FOCT01000009">
    <property type="protein sequence ID" value="SEN95476.1"/>
    <property type="molecule type" value="Genomic_DNA"/>
</dbReference>